<organism evidence="1">
    <name type="scientific">marine sediment metagenome</name>
    <dbReference type="NCBI Taxonomy" id="412755"/>
    <lineage>
        <taxon>unclassified sequences</taxon>
        <taxon>metagenomes</taxon>
        <taxon>ecological metagenomes</taxon>
    </lineage>
</organism>
<name>X1UIH8_9ZZZZ</name>
<accession>X1UIH8</accession>
<gene>
    <name evidence="1" type="ORF">S12H4_26762</name>
</gene>
<reference evidence="1" key="1">
    <citation type="journal article" date="2014" name="Front. Microbiol.">
        <title>High frequency of phylogenetically diverse reductive dehalogenase-homologous genes in deep subseafloor sedimentary metagenomes.</title>
        <authorList>
            <person name="Kawai M."/>
            <person name="Futagami T."/>
            <person name="Toyoda A."/>
            <person name="Takaki Y."/>
            <person name="Nishi S."/>
            <person name="Hori S."/>
            <person name="Arai W."/>
            <person name="Tsubouchi T."/>
            <person name="Morono Y."/>
            <person name="Uchiyama I."/>
            <person name="Ito T."/>
            <person name="Fujiyama A."/>
            <person name="Inagaki F."/>
            <person name="Takami H."/>
        </authorList>
    </citation>
    <scope>NUCLEOTIDE SEQUENCE</scope>
    <source>
        <strain evidence="1">Expedition CK06-06</strain>
    </source>
</reference>
<comment type="caution">
    <text evidence="1">The sequence shown here is derived from an EMBL/GenBank/DDBJ whole genome shotgun (WGS) entry which is preliminary data.</text>
</comment>
<protein>
    <submittedName>
        <fullName evidence="1">Uncharacterized protein</fullName>
    </submittedName>
</protein>
<feature type="non-terminal residue" evidence="1">
    <location>
        <position position="1"/>
    </location>
</feature>
<proteinExistence type="predicted"/>
<evidence type="ECO:0000313" key="1">
    <source>
        <dbReference type="EMBL" id="GAI92164.1"/>
    </source>
</evidence>
<sequence>SFQELTESNQFVEDDVLIFDDEVDQIKSSMKKMPLESKVVIDLNDGKVYSGISNRFCLRLLNTIKDKPYLQILEIISDHVDYLITRVSDLTELVLSDVTSERIQLFVDSSTDGELSLIITIINETNPNLMARIMDLFSKYQLPLEVLF</sequence>
<dbReference type="EMBL" id="BARW01015216">
    <property type="protein sequence ID" value="GAI92164.1"/>
    <property type="molecule type" value="Genomic_DNA"/>
</dbReference>
<dbReference type="AlphaFoldDB" id="X1UIH8"/>